<dbReference type="InterPro" id="IPR008979">
    <property type="entry name" value="Galactose-bd-like_sf"/>
</dbReference>
<dbReference type="InterPro" id="IPR011044">
    <property type="entry name" value="Quino_amine_DH_bsu"/>
</dbReference>
<evidence type="ECO:0000256" key="1">
    <source>
        <dbReference type="ARBA" id="ARBA00022801"/>
    </source>
</evidence>
<keyword evidence="1" id="KW-0378">Hydrolase</keyword>
<comment type="caution">
    <text evidence="4">The sequence shown here is derived from an EMBL/GenBank/DDBJ whole genome shotgun (WGS) entry which is preliminary data.</text>
</comment>
<evidence type="ECO:0000313" key="5">
    <source>
        <dbReference type="Proteomes" id="UP000257014"/>
    </source>
</evidence>
<accession>A0A3E0K864</accession>
<proteinExistence type="predicted"/>
<organism evidence="4 5">
    <name type="scientific">Caldibacillus debilis</name>
    <dbReference type="NCBI Taxonomy" id="301148"/>
    <lineage>
        <taxon>Bacteria</taxon>
        <taxon>Bacillati</taxon>
        <taxon>Bacillota</taxon>
        <taxon>Bacilli</taxon>
        <taxon>Bacillales</taxon>
        <taxon>Bacillaceae</taxon>
        <taxon>Caldibacillus</taxon>
    </lineage>
</organism>
<dbReference type="InterPro" id="IPR015943">
    <property type="entry name" value="WD40/YVTN_repeat-like_dom_sf"/>
</dbReference>
<feature type="signal peptide" evidence="2">
    <location>
        <begin position="1"/>
        <end position="29"/>
    </location>
</feature>
<protein>
    <recommendedName>
        <fullName evidence="3">CBM-cenC domain-containing protein</fullName>
    </recommendedName>
</protein>
<dbReference type="Gene3D" id="2.60.120.260">
    <property type="entry name" value="Galactose-binding domain-like"/>
    <property type="match status" value="1"/>
</dbReference>
<name>A0A3E0K864_9BACI</name>
<dbReference type="SUPFAM" id="SSF50969">
    <property type="entry name" value="YVTN repeat-like/Quinoprotein amine dehydrogenase"/>
    <property type="match status" value="1"/>
</dbReference>
<dbReference type="InterPro" id="IPR003305">
    <property type="entry name" value="CenC_carb-bd"/>
</dbReference>
<dbReference type="SUPFAM" id="SSF50998">
    <property type="entry name" value="Quinoprotein alcohol dehydrogenase-like"/>
    <property type="match status" value="1"/>
</dbReference>
<evidence type="ECO:0000313" key="4">
    <source>
        <dbReference type="EMBL" id="REJ31428.1"/>
    </source>
</evidence>
<dbReference type="RefSeq" id="WP_276642277.1">
    <property type="nucleotide sequence ID" value="NZ_QEWE01000005.1"/>
</dbReference>
<dbReference type="AlphaFoldDB" id="A0A3E0K864"/>
<reference evidence="4 5" key="1">
    <citation type="submission" date="2018-03" db="EMBL/GenBank/DDBJ databases">
        <authorList>
            <person name="Keele B.F."/>
        </authorList>
    </citation>
    <scope>NUCLEOTIDE SEQUENCE [LARGE SCALE GENOMIC DNA]</scope>
    <source>
        <strain evidence="4">ZCTH4_d</strain>
    </source>
</reference>
<dbReference type="GO" id="GO:0016798">
    <property type="term" value="F:hydrolase activity, acting on glycosyl bonds"/>
    <property type="evidence" value="ECO:0007669"/>
    <property type="project" value="InterPro"/>
</dbReference>
<dbReference type="SUPFAM" id="SSF49785">
    <property type="entry name" value="Galactose-binding domain-like"/>
    <property type="match status" value="1"/>
</dbReference>
<feature type="domain" description="CBM-cenC" evidence="3">
    <location>
        <begin position="670"/>
        <end position="789"/>
    </location>
</feature>
<dbReference type="Gene3D" id="2.130.10.10">
    <property type="entry name" value="YVTN repeat-like/Quinoprotein amine dehydrogenase"/>
    <property type="match status" value="1"/>
</dbReference>
<dbReference type="Pfam" id="PF02018">
    <property type="entry name" value="CBM_4_9"/>
    <property type="match status" value="1"/>
</dbReference>
<sequence>MGFRKKSKMILHLLLAVFLLSLLPGKTSGAGKKDPFPEYAGPVELLQPLNSVPTIYDGAAGKEDGHDVLYTTSKGVPAMFHVIDLDDYKLLRSFPLEGAADSWQHEVAPDGTVYIAAGKTLWGYSPETKKVTPLAAIPESSLWALAVDEESNAYIGTYPNGKVFQYQAKTGKLRDYGKMIGEIGQEYVRSMDYHQGYIYAGTAHKKIIKLNVETGEKTDIAEPLNEQGFVYDLDIADGRYLFARYSESKNMYIYDLQEEKWLDVKLENVSGLHVADSLDNKVYFVADGKLKYIDLLTFQIGETAIPYTSVLRGADWVEIENDPRLPGKSLVTISFDGKVNFFNVETESLVQYPSIVPPTANVINKIFAYSADKIYISGMTGATGALYNPKTNTASSFALGQADSIHSWNGRVYFGVYPDGSIQTLDPDAEPAGPVTKIFTLGNEQDRIHAMTDGGGKLFIGSIATYGRLGGALTVYDGQSYKVFRNVVENQSVIGLAYKDGKVYGSTTIYGGLGSTPAANEAKIFVWDPVREAKTQETGLQIDGLGKPEHIGELTVGPKDGYIWGASKGFVFALDPRTLKVVKSVEVVKNPAMGAWNSIHLEWSKSGLLYANIGNELYVIDPVTLKYKFIVNTVSFTLGKDGDIYFSKGDNRTVLAKIRVIEKGKWKKMHVKNPGFEAGLSGWTSMFQTGEGYSFAVTDEKSRKGRYSLKIDDRWQNRSVAVYSDPIPVRPRGIYKGSVQLFIESGTPSLLIRIYDREGRQLAEEAVQVKNGEQRWQKIEKIIAAPENAAYARLFALSTSYALTSAYFDDFAFYALKEKPDKGEAGSVRKKGI</sequence>
<dbReference type="EMBL" id="QEWE01000005">
    <property type="protein sequence ID" value="REJ31428.1"/>
    <property type="molecule type" value="Genomic_DNA"/>
</dbReference>
<evidence type="ECO:0000259" key="3">
    <source>
        <dbReference type="Pfam" id="PF02018"/>
    </source>
</evidence>
<feature type="chain" id="PRO_5038815802" description="CBM-cenC domain-containing protein" evidence="2">
    <location>
        <begin position="30"/>
        <end position="833"/>
    </location>
</feature>
<evidence type="ECO:0000256" key="2">
    <source>
        <dbReference type="SAM" id="SignalP"/>
    </source>
</evidence>
<dbReference type="InterPro" id="IPR011047">
    <property type="entry name" value="Quinoprotein_ADH-like_sf"/>
</dbReference>
<gene>
    <name evidence="4" type="ORF">C6P37_01180</name>
</gene>
<keyword evidence="2" id="KW-0732">Signal</keyword>
<dbReference type="Proteomes" id="UP000257014">
    <property type="component" value="Unassembled WGS sequence"/>
</dbReference>